<keyword evidence="2" id="KW-1185">Reference proteome</keyword>
<gene>
    <name evidence="1" type="ORF">D3P09_16640</name>
</gene>
<accession>A0A3A6PL90</accession>
<name>A0A3A6PL90_9BACL</name>
<comment type="caution">
    <text evidence="1">The sequence shown here is derived from an EMBL/GenBank/DDBJ whole genome shotgun (WGS) entry which is preliminary data.</text>
</comment>
<dbReference type="OrthoDB" id="2509546at2"/>
<protein>
    <submittedName>
        <fullName evidence="1">Uncharacterized protein</fullName>
    </submittedName>
</protein>
<evidence type="ECO:0000313" key="2">
    <source>
        <dbReference type="Proteomes" id="UP000267798"/>
    </source>
</evidence>
<dbReference type="EMBL" id="QXQB01000003">
    <property type="protein sequence ID" value="RJX39119.1"/>
    <property type="molecule type" value="Genomic_DNA"/>
</dbReference>
<evidence type="ECO:0000313" key="1">
    <source>
        <dbReference type="EMBL" id="RJX39119.1"/>
    </source>
</evidence>
<reference evidence="1 2" key="1">
    <citation type="submission" date="2018-09" db="EMBL/GenBank/DDBJ databases">
        <title>Paenibacillus aracenensis nov. sp. isolated from a cave in southern Spain.</title>
        <authorList>
            <person name="Jurado V."/>
            <person name="Gutierrez-Patricio S."/>
            <person name="Gonzalez-Pimentel J.L."/>
            <person name="Miller A.Z."/>
            <person name="Laiz L."/>
            <person name="Saiz-Jimenez C."/>
        </authorList>
    </citation>
    <scope>NUCLEOTIDE SEQUENCE [LARGE SCALE GENOMIC DNA]</scope>
    <source>
        <strain evidence="1 2">JCM 19203</strain>
    </source>
</reference>
<proteinExistence type="predicted"/>
<dbReference type="RefSeq" id="WP_120112221.1">
    <property type="nucleotide sequence ID" value="NZ_QXQB01000003.1"/>
</dbReference>
<organism evidence="1 2">
    <name type="scientific">Paenibacillus pinisoli</name>
    <dbReference type="NCBI Taxonomy" id="1276110"/>
    <lineage>
        <taxon>Bacteria</taxon>
        <taxon>Bacillati</taxon>
        <taxon>Bacillota</taxon>
        <taxon>Bacilli</taxon>
        <taxon>Bacillales</taxon>
        <taxon>Paenibacillaceae</taxon>
        <taxon>Paenibacillus</taxon>
    </lineage>
</organism>
<dbReference type="AlphaFoldDB" id="A0A3A6PL90"/>
<sequence length="77" mass="8769">MLKPAVESFQEPNIAQKVILIDPPVDPMRMVQDLSIDPLLAKVIVLPRSQHIRACSLNRVKPFESKEVADIFEEAFR</sequence>
<dbReference type="Proteomes" id="UP000267798">
    <property type="component" value="Unassembled WGS sequence"/>
</dbReference>